<keyword evidence="1 2" id="KW-0175">Coiled coil</keyword>
<dbReference type="GO" id="GO:0036064">
    <property type="term" value="C:ciliary basal body"/>
    <property type="evidence" value="ECO:0007669"/>
    <property type="project" value="TreeGrafter"/>
</dbReference>
<evidence type="ECO:0000256" key="3">
    <source>
        <dbReference type="SAM" id="MobiDB-lite"/>
    </source>
</evidence>
<evidence type="ECO:0000313" key="5">
    <source>
        <dbReference type="EMBL" id="CAD8352468.1"/>
    </source>
</evidence>
<dbReference type="GO" id="GO:0035253">
    <property type="term" value="C:ciliary rootlet"/>
    <property type="evidence" value="ECO:0007669"/>
    <property type="project" value="TreeGrafter"/>
</dbReference>
<feature type="compositionally biased region" description="Low complexity" evidence="3">
    <location>
        <begin position="1"/>
        <end position="19"/>
    </location>
</feature>
<reference evidence="5" key="1">
    <citation type="submission" date="2021-01" db="EMBL/GenBank/DDBJ databases">
        <authorList>
            <person name="Corre E."/>
            <person name="Pelletier E."/>
            <person name="Niang G."/>
            <person name="Scheremetjew M."/>
            <person name="Finn R."/>
            <person name="Kale V."/>
            <person name="Holt S."/>
            <person name="Cochrane G."/>
            <person name="Meng A."/>
            <person name="Brown T."/>
            <person name="Cohen L."/>
        </authorList>
    </citation>
    <scope>NUCLEOTIDE SEQUENCE</scope>
    <source>
        <strain evidence="5">Pbaha01</strain>
    </source>
</reference>
<feature type="coiled-coil region" evidence="2">
    <location>
        <begin position="71"/>
        <end position="98"/>
    </location>
</feature>
<dbReference type="GO" id="GO:0036158">
    <property type="term" value="P:outer dynein arm assembly"/>
    <property type="evidence" value="ECO:0007669"/>
    <property type="project" value="InterPro"/>
</dbReference>
<organism evidence="5">
    <name type="scientific">Pyrodinium bahamense</name>
    <dbReference type="NCBI Taxonomy" id="73915"/>
    <lineage>
        <taxon>Eukaryota</taxon>
        <taxon>Sar</taxon>
        <taxon>Alveolata</taxon>
        <taxon>Dinophyceae</taxon>
        <taxon>Gonyaulacales</taxon>
        <taxon>Pyrocystaceae</taxon>
        <taxon>Pyrodinium</taxon>
    </lineage>
</organism>
<evidence type="ECO:0000259" key="4">
    <source>
        <dbReference type="Pfam" id="PF21773"/>
    </source>
</evidence>
<feature type="region of interest" description="Disordered" evidence="3">
    <location>
        <begin position="470"/>
        <end position="521"/>
    </location>
</feature>
<sequence>MSAATRDGSSSARSRAAAAPGRPQGVPTQSFVKLVERTRDAFAGTDETNVEEVQRILVQVRQQYDTVHHEAEQKEVRRERLRDAIRAADDLHERKNREADSQDELLLDRERQLSETRRQIAETQMSRKVYEHMLARIQKEQAILKQKMLRMEGHLGRKRHEAQRGGAECERLRTERAQNVRSLDALMEDAEAEREATRGAREAMEGELDRRRSANKRRGVFESWRHEVALKAANEAFNASAGHLRKLYAIEKLAGNCLQKLTFEQVEKSQNTEDGFQKIREVTGLTDVMDIVHKFLNREVETEQLKGSVKEAEARLESLRSAFDTFKRDTEGITFDKSQSSTSRSIYKEIEQSERGLNDAMEEHEACRARLQKITLQTEHMKRWALRVGQTLSSFEEPVKVEGPQDLAAFFRKLEVAVERFVAVVAQQISDGKITRRELLKVMKKEYDEQERTLLSKDFLQTNCRVPAAADAPGRAASRQGTAEDDPANAFAEDRERCKKDSAERSRQAQVEQQKKRPKGQ</sequence>
<dbReference type="InterPro" id="IPR033192">
    <property type="entry name" value="ODAD3"/>
</dbReference>
<dbReference type="EMBL" id="HBEG01012904">
    <property type="protein sequence ID" value="CAD8352468.1"/>
    <property type="molecule type" value="Transcribed_RNA"/>
</dbReference>
<evidence type="ECO:0000256" key="1">
    <source>
        <dbReference type="ARBA" id="ARBA00023054"/>
    </source>
</evidence>
<dbReference type="PANTHER" id="PTHR46518:SF1">
    <property type="entry name" value="OUTER DYNEIN ARM-DOCKING COMPLEX SUBUNIT 3"/>
    <property type="match status" value="1"/>
</dbReference>
<feature type="compositionally biased region" description="Basic and acidic residues" evidence="3">
    <location>
        <begin position="492"/>
        <end position="507"/>
    </location>
</feature>
<dbReference type="PANTHER" id="PTHR46518">
    <property type="entry name" value="COILED-COIL DOMAIN-CONTAINING PROTEIN 151"/>
    <property type="match status" value="1"/>
</dbReference>
<proteinExistence type="predicted"/>
<dbReference type="Pfam" id="PF21773">
    <property type="entry name" value="ODAD1_CC"/>
    <property type="match status" value="1"/>
</dbReference>
<dbReference type="GO" id="GO:0003341">
    <property type="term" value="P:cilium movement"/>
    <property type="evidence" value="ECO:0007669"/>
    <property type="project" value="InterPro"/>
</dbReference>
<feature type="region of interest" description="Disordered" evidence="3">
    <location>
        <begin position="1"/>
        <end position="29"/>
    </location>
</feature>
<name>A0A7S0A419_9DINO</name>
<feature type="domain" description="ODAD1 central coiled coil region" evidence="4">
    <location>
        <begin position="264"/>
        <end position="377"/>
    </location>
</feature>
<feature type="coiled-coil region" evidence="2">
    <location>
        <begin position="180"/>
        <end position="207"/>
    </location>
</feature>
<dbReference type="AlphaFoldDB" id="A0A7S0A419"/>
<dbReference type="GO" id="GO:0097542">
    <property type="term" value="C:ciliary tip"/>
    <property type="evidence" value="ECO:0007669"/>
    <property type="project" value="TreeGrafter"/>
</dbReference>
<dbReference type="InterPro" id="IPR049258">
    <property type="entry name" value="ODAD1_CC"/>
</dbReference>
<evidence type="ECO:0000256" key="2">
    <source>
        <dbReference type="SAM" id="Coils"/>
    </source>
</evidence>
<feature type="coiled-coil region" evidence="2">
    <location>
        <begin position="302"/>
        <end position="377"/>
    </location>
</feature>
<protein>
    <recommendedName>
        <fullName evidence="4">ODAD1 central coiled coil region domain-containing protein</fullName>
    </recommendedName>
</protein>
<gene>
    <name evidence="5" type="ORF">PBAH0796_LOCUS7835</name>
</gene>
<accession>A0A7S0A419</accession>